<dbReference type="PROSITE" id="PS50112">
    <property type="entry name" value="PAS"/>
    <property type="match status" value="1"/>
</dbReference>
<evidence type="ECO:0000256" key="8">
    <source>
        <dbReference type="ARBA" id="ARBA00022643"/>
    </source>
</evidence>
<evidence type="ECO:0000256" key="15">
    <source>
        <dbReference type="ARBA" id="ARBA00023026"/>
    </source>
</evidence>
<dbReference type="GO" id="GO:0005524">
    <property type="term" value="F:ATP binding"/>
    <property type="evidence" value="ECO:0007669"/>
    <property type="project" value="UniProtKB-KW"/>
</dbReference>
<name>Q6N631_RHOPA</name>
<evidence type="ECO:0000256" key="10">
    <source>
        <dbReference type="ARBA" id="ARBA00022737"/>
    </source>
</evidence>
<dbReference type="GO" id="GO:0004673">
    <property type="term" value="F:protein histidine kinase activity"/>
    <property type="evidence" value="ECO:0007669"/>
    <property type="project" value="UniProtKB-EC"/>
</dbReference>
<dbReference type="InterPro" id="IPR035965">
    <property type="entry name" value="PAS-like_dom_sf"/>
</dbReference>
<feature type="domain" description="PAC" evidence="18">
    <location>
        <begin position="103"/>
        <end position="155"/>
    </location>
</feature>
<dbReference type="PANTHER" id="PTHR41523">
    <property type="entry name" value="TWO-COMPONENT SYSTEM SENSOR PROTEIN"/>
    <property type="match status" value="1"/>
</dbReference>
<keyword evidence="10" id="KW-0677">Repeat</keyword>
<evidence type="ECO:0000259" key="17">
    <source>
        <dbReference type="PROSITE" id="PS50112"/>
    </source>
</evidence>
<evidence type="ECO:0000256" key="2">
    <source>
        <dbReference type="ARBA" id="ARBA00012438"/>
    </source>
</evidence>
<dbReference type="InterPro" id="IPR000700">
    <property type="entry name" value="PAS-assoc_C"/>
</dbReference>
<gene>
    <name evidence="19" type="ordered locus">RPA2787</name>
</gene>
<evidence type="ECO:0000256" key="7">
    <source>
        <dbReference type="ARBA" id="ARBA00022630"/>
    </source>
</evidence>
<keyword evidence="7" id="KW-0285">Flavoprotein</keyword>
<dbReference type="InterPro" id="IPR000014">
    <property type="entry name" value="PAS"/>
</dbReference>
<evidence type="ECO:0000313" key="19">
    <source>
        <dbReference type="EMBL" id="CAE28229.1"/>
    </source>
</evidence>
<dbReference type="PhylomeDB" id="Q6N631"/>
<dbReference type="EC" id="2.7.13.3" evidence="2"/>
<keyword evidence="8" id="KW-0288">FMN</keyword>
<keyword evidence="14" id="KW-0157">Chromophore</keyword>
<evidence type="ECO:0000256" key="12">
    <source>
        <dbReference type="ARBA" id="ARBA00022777"/>
    </source>
</evidence>
<dbReference type="InterPro" id="IPR036890">
    <property type="entry name" value="HATPase_C_sf"/>
</dbReference>
<sequence length="352" mass="38605">MVAMSSFANKSEHQKVAEAEIESFRNELGPFVVAAETTRMAMLFADAERSNCPIIFANDSLLSLTGYDRDEVLGRSLAFMLVHDADRETLAQLAGKFGGTSDKGVEFLCRRKDDSEFWAAVFISPVRDEAGTVIQYFASFVDLTKHKEDEARSKMLIDELNHRVKNVLATVQAIVWQALRTSSDPKTIQQAIESRLVALSRSHDLLTRENWESAGLHDIIANALEPFERADGLSGRIFIAGDNVRFPPKAALALGIVFNELATNAVKYGALSTDNGALHIDWKTVSSPEGQRVLLQWREAGGPVVAAPSRRGFGSRVIDRVLAHELAGEVRMDFLADGLICSCSLLVPKDAG</sequence>
<dbReference type="InterPro" id="IPR001610">
    <property type="entry name" value="PAC"/>
</dbReference>
<comment type="catalytic activity">
    <reaction evidence="1">
        <text>ATP + protein L-histidine = ADP + protein N-phospho-L-histidine.</text>
        <dbReference type="EC" id="2.7.13.3"/>
    </reaction>
</comment>
<evidence type="ECO:0000256" key="9">
    <source>
        <dbReference type="ARBA" id="ARBA00022679"/>
    </source>
</evidence>
<reference evidence="19" key="1">
    <citation type="journal article" date="2004" name="Nat. Biotechnol.">
        <title>Complete genome sequence of the metabolically versatile photosynthetic bacterium Rhodopseudomonas palustris.</title>
        <authorList>
            <person name="Larimer F.W."/>
            <person name="Chain P."/>
            <person name="Hauser L."/>
            <person name="Lamerdin J."/>
            <person name="Malfatti S."/>
            <person name="Do L."/>
            <person name="Land M.L."/>
            <person name="Pelletier D.A."/>
            <person name="Beatty J.T."/>
            <person name="Lang A.S."/>
            <person name="Tabita F.R."/>
            <person name="Gibson J.L."/>
            <person name="Hanson T.E."/>
            <person name="Bobst C."/>
            <person name="Torres J.L."/>
            <person name="Peres C."/>
            <person name="Harrison F.H."/>
            <person name="Gibson J."/>
            <person name="Harwood C.S."/>
        </authorList>
    </citation>
    <scope>NUCLEOTIDE SEQUENCE [LARGE SCALE GENOMIC DNA]</scope>
    <source>
        <strain evidence="19">CGA009</strain>
    </source>
</reference>
<dbReference type="InterPro" id="IPR011102">
    <property type="entry name" value="Sig_transdc_His_kinase_HWE"/>
</dbReference>
<protein>
    <recommendedName>
        <fullName evidence="3">Blue-light-activated histidine kinase</fullName>
        <ecNumber evidence="2">2.7.13.3</ecNumber>
    </recommendedName>
</protein>
<keyword evidence="11" id="KW-0547">Nucleotide-binding</keyword>
<dbReference type="EMBL" id="BX572602">
    <property type="protein sequence ID" value="CAE28229.1"/>
    <property type="molecule type" value="Genomic_DNA"/>
</dbReference>
<dbReference type="AlphaFoldDB" id="Q6N631"/>
<evidence type="ECO:0000256" key="4">
    <source>
        <dbReference type="ARBA" id="ARBA00022543"/>
    </source>
</evidence>
<feature type="domain" description="PAS" evidence="17">
    <location>
        <begin position="36"/>
        <end position="92"/>
    </location>
</feature>
<dbReference type="PROSITE" id="PS50113">
    <property type="entry name" value="PAC"/>
    <property type="match status" value="1"/>
</dbReference>
<dbReference type="GO" id="GO:0009881">
    <property type="term" value="F:photoreceptor activity"/>
    <property type="evidence" value="ECO:0007669"/>
    <property type="project" value="UniProtKB-KW"/>
</dbReference>
<dbReference type="Gene3D" id="3.30.565.10">
    <property type="entry name" value="Histidine kinase-like ATPase, C-terminal domain"/>
    <property type="match status" value="1"/>
</dbReference>
<dbReference type="STRING" id="258594.RPA2787"/>
<dbReference type="HOGENOM" id="CLU_000445_114_57_5"/>
<keyword evidence="15" id="KW-0843">Virulence</keyword>
<dbReference type="CDD" id="cd00130">
    <property type="entry name" value="PAS"/>
    <property type="match status" value="1"/>
</dbReference>
<dbReference type="eggNOG" id="COG3920">
    <property type="taxonomic scope" value="Bacteria"/>
</dbReference>
<evidence type="ECO:0000256" key="16">
    <source>
        <dbReference type="ARBA" id="ARBA00023170"/>
    </source>
</evidence>
<keyword evidence="16" id="KW-0675">Receptor</keyword>
<dbReference type="Gene3D" id="3.30.450.20">
    <property type="entry name" value="PAS domain"/>
    <property type="match status" value="1"/>
</dbReference>
<dbReference type="SMART" id="SM00911">
    <property type="entry name" value="HWE_HK"/>
    <property type="match status" value="1"/>
</dbReference>
<keyword evidence="4" id="KW-0600">Photoreceptor protein</keyword>
<dbReference type="Pfam" id="PF13426">
    <property type="entry name" value="PAS_9"/>
    <property type="match status" value="1"/>
</dbReference>
<evidence type="ECO:0000256" key="5">
    <source>
        <dbReference type="ARBA" id="ARBA00022553"/>
    </source>
</evidence>
<dbReference type="PANTHER" id="PTHR41523:SF7">
    <property type="entry name" value="HISTIDINE KINASE"/>
    <property type="match status" value="1"/>
</dbReference>
<evidence type="ECO:0000256" key="3">
    <source>
        <dbReference type="ARBA" id="ARBA00021740"/>
    </source>
</evidence>
<keyword evidence="13" id="KW-0067">ATP-binding</keyword>
<evidence type="ECO:0000256" key="11">
    <source>
        <dbReference type="ARBA" id="ARBA00022741"/>
    </source>
</evidence>
<evidence type="ECO:0000259" key="18">
    <source>
        <dbReference type="PROSITE" id="PS50113"/>
    </source>
</evidence>
<keyword evidence="6" id="KW-0716">Sensory transduction</keyword>
<keyword evidence="5" id="KW-0597">Phosphoprotein</keyword>
<evidence type="ECO:0000256" key="13">
    <source>
        <dbReference type="ARBA" id="ARBA00022840"/>
    </source>
</evidence>
<evidence type="ECO:0000256" key="1">
    <source>
        <dbReference type="ARBA" id="ARBA00000085"/>
    </source>
</evidence>
<evidence type="ECO:0000256" key="6">
    <source>
        <dbReference type="ARBA" id="ARBA00022606"/>
    </source>
</evidence>
<organism evidence="19">
    <name type="scientific">Rhodopseudomonas palustris (strain ATCC BAA-98 / CGA009)</name>
    <dbReference type="NCBI Taxonomy" id="258594"/>
    <lineage>
        <taxon>Bacteria</taxon>
        <taxon>Pseudomonadati</taxon>
        <taxon>Pseudomonadota</taxon>
        <taxon>Alphaproteobacteria</taxon>
        <taxon>Hyphomicrobiales</taxon>
        <taxon>Nitrobacteraceae</taxon>
        <taxon>Rhodopseudomonas</taxon>
    </lineage>
</organism>
<dbReference type="Pfam" id="PF07536">
    <property type="entry name" value="HWE_HK"/>
    <property type="match status" value="1"/>
</dbReference>
<dbReference type="NCBIfam" id="TIGR00229">
    <property type="entry name" value="sensory_box"/>
    <property type="match status" value="1"/>
</dbReference>
<accession>Q6N631</accession>
<proteinExistence type="predicted"/>
<evidence type="ECO:0000256" key="14">
    <source>
        <dbReference type="ARBA" id="ARBA00022991"/>
    </source>
</evidence>
<dbReference type="SMART" id="SM00086">
    <property type="entry name" value="PAC"/>
    <property type="match status" value="1"/>
</dbReference>
<dbReference type="SUPFAM" id="SSF55785">
    <property type="entry name" value="PYP-like sensor domain (PAS domain)"/>
    <property type="match status" value="1"/>
</dbReference>
<keyword evidence="12 19" id="KW-0418">Kinase</keyword>
<keyword evidence="9" id="KW-0808">Transferase</keyword>